<evidence type="ECO:0008006" key="4">
    <source>
        <dbReference type="Google" id="ProtNLM"/>
    </source>
</evidence>
<evidence type="ECO:0000313" key="3">
    <source>
        <dbReference type="Proteomes" id="UP000007635"/>
    </source>
</evidence>
<keyword evidence="1" id="KW-0732">Signal</keyword>
<reference evidence="2" key="2">
    <citation type="submission" date="2025-08" db="UniProtKB">
        <authorList>
            <consortium name="Ensembl"/>
        </authorList>
    </citation>
    <scope>IDENTIFICATION</scope>
</reference>
<reference evidence="2" key="3">
    <citation type="submission" date="2025-09" db="UniProtKB">
        <authorList>
            <consortium name="Ensembl"/>
        </authorList>
    </citation>
    <scope>IDENTIFICATION</scope>
</reference>
<dbReference type="AlphaFoldDB" id="A0AAQ4Q627"/>
<dbReference type="Gene3D" id="1.20.1250.10">
    <property type="match status" value="1"/>
</dbReference>
<evidence type="ECO:0000313" key="2">
    <source>
        <dbReference type="Ensembl" id="ENSGACP00000045631.1"/>
    </source>
</evidence>
<dbReference type="InterPro" id="IPR009079">
    <property type="entry name" value="4_helix_cytokine-like_core"/>
</dbReference>
<reference evidence="2 3" key="1">
    <citation type="journal article" date="2021" name="G3 (Bethesda)">
        <title>Improved contiguity of the threespine stickleback genome using long-read sequencing.</title>
        <authorList>
            <person name="Nath S."/>
            <person name="Shaw D.E."/>
            <person name="White M.A."/>
        </authorList>
    </citation>
    <scope>NUCLEOTIDE SEQUENCE [LARGE SCALE GENOMIC DNA]</scope>
    <source>
        <strain evidence="2 3">Lake Benthic</strain>
    </source>
</reference>
<dbReference type="SUPFAM" id="SSF47266">
    <property type="entry name" value="4-helical cytokines"/>
    <property type="match status" value="1"/>
</dbReference>
<feature type="signal peptide" evidence="1">
    <location>
        <begin position="1"/>
        <end position="20"/>
    </location>
</feature>
<evidence type="ECO:0000256" key="1">
    <source>
        <dbReference type="SAM" id="SignalP"/>
    </source>
</evidence>
<feature type="chain" id="PRO_5043041132" description="Interleukin-2" evidence="1">
    <location>
        <begin position="21"/>
        <end position="130"/>
    </location>
</feature>
<name>A0AAQ4Q627_GASAC</name>
<proteinExistence type="predicted"/>
<dbReference type="Proteomes" id="UP000007635">
    <property type="component" value="Chromosome IV"/>
</dbReference>
<keyword evidence="3" id="KW-1185">Reference proteome</keyword>
<protein>
    <recommendedName>
        <fullName evidence="4">Interleukin-2</fullName>
    </recommendedName>
</protein>
<sequence>MEHSLRTALWVFCLFGFLQATPPCYGQGDLGFCFLQQHVKCVNVTFTYPINVQAKCSRDALQVFVQGLNNATTDCQDDQEIIPDTLESLAWKFPTTDSTNCKLQTKESQFEDFVKDLERLVQLINASGDK</sequence>
<dbReference type="GeneTree" id="ENSGT00990000209328"/>
<accession>A0AAQ4Q627</accession>
<dbReference type="Ensembl" id="ENSGACT00000043807.1">
    <property type="protein sequence ID" value="ENSGACP00000045631.1"/>
    <property type="gene ID" value="ENSGACG00000024119.1"/>
</dbReference>
<organism evidence="2 3">
    <name type="scientific">Gasterosteus aculeatus aculeatus</name>
    <name type="common">three-spined stickleback</name>
    <dbReference type="NCBI Taxonomy" id="481459"/>
    <lineage>
        <taxon>Eukaryota</taxon>
        <taxon>Metazoa</taxon>
        <taxon>Chordata</taxon>
        <taxon>Craniata</taxon>
        <taxon>Vertebrata</taxon>
        <taxon>Euteleostomi</taxon>
        <taxon>Actinopterygii</taxon>
        <taxon>Neopterygii</taxon>
        <taxon>Teleostei</taxon>
        <taxon>Neoteleostei</taxon>
        <taxon>Acanthomorphata</taxon>
        <taxon>Eupercaria</taxon>
        <taxon>Perciformes</taxon>
        <taxon>Cottioidei</taxon>
        <taxon>Gasterosteales</taxon>
        <taxon>Gasterosteidae</taxon>
        <taxon>Gasterosteus</taxon>
    </lineage>
</organism>